<reference evidence="3 4" key="1">
    <citation type="submission" date="2023-09" db="EMBL/GenBank/DDBJ databases">
        <authorList>
            <person name="Rey-Velasco X."/>
        </authorList>
    </citation>
    <scope>NUCLEOTIDE SEQUENCE [LARGE SCALE GENOMIC DNA]</scope>
    <source>
        <strain evidence="3 4">F158</strain>
    </source>
</reference>
<dbReference type="EMBL" id="JAVRHL010000001">
    <property type="protein sequence ID" value="MDT0681959.1"/>
    <property type="molecule type" value="Genomic_DNA"/>
</dbReference>
<evidence type="ECO:0000313" key="3">
    <source>
        <dbReference type="EMBL" id="MDT0681959.1"/>
    </source>
</evidence>
<name>A0ABU3DEH8_9RHOB</name>
<organism evidence="3 4">
    <name type="scientific">Tropicimonas omnivorans</name>
    <dbReference type="NCBI Taxonomy" id="3075590"/>
    <lineage>
        <taxon>Bacteria</taxon>
        <taxon>Pseudomonadati</taxon>
        <taxon>Pseudomonadota</taxon>
        <taxon>Alphaproteobacteria</taxon>
        <taxon>Rhodobacterales</taxon>
        <taxon>Roseobacteraceae</taxon>
        <taxon>Tropicimonas</taxon>
    </lineage>
</organism>
<feature type="region of interest" description="Disordered" evidence="1">
    <location>
        <begin position="24"/>
        <end position="59"/>
    </location>
</feature>
<feature type="chain" id="PRO_5045056699" evidence="2">
    <location>
        <begin position="21"/>
        <end position="91"/>
    </location>
</feature>
<evidence type="ECO:0000256" key="2">
    <source>
        <dbReference type="SAM" id="SignalP"/>
    </source>
</evidence>
<sequence length="91" mass="10176">MRYLLAGLALAGLSATAAPAQIAAERGELRSTDSNDTQRDEPQARAGEERETDEEREPGYRVMRISRTTEAVRDRSRVVIRPLSWSTGVFR</sequence>
<dbReference type="Proteomes" id="UP001265259">
    <property type="component" value="Unassembled WGS sequence"/>
</dbReference>
<gene>
    <name evidence="3" type="ORF">RM543_04615</name>
</gene>
<protein>
    <submittedName>
        <fullName evidence="3">Uncharacterized protein</fullName>
    </submittedName>
</protein>
<dbReference type="RefSeq" id="WP_311689708.1">
    <property type="nucleotide sequence ID" value="NZ_JAVRHL010000001.1"/>
</dbReference>
<evidence type="ECO:0000313" key="4">
    <source>
        <dbReference type="Proteomes" id="UP001265259"/>
    </source>
</evidence>
<proteinExistence type="predicted"/>
<comment type="caution">
    <text evidence="3">The sequence shown here is derived from an EMBL/GenBank/DDBJ whole genome shotgun (WGS) entry which is preliminary data.</text>
</comment>
<keyword evidence="2" id="KW-0732">Signal</keyword>
<feature type="signal peptide" evidence="2">
    <location>
        <begin position="1"/>
        <end position="20"/>
    </location>
</feature>
<accession>A0ABU3DEH8</accession>
<feature type="compositionally biased region" description="Basic and acidic residues" evidence="1">
    <location>
        <begin position="25"/>
        <end position="49"/>
    </location>
</feature>
<evidence type="ECO:0000256" key="1">
    <source>
        <dbReference type="SAM" id="MobiDB-lite"/>
    </source>
</evidence>
<keyword evidence="4" id="KW-1185">Reference proteome</keyword>